<dbReference type="PROSITE" id="PS50020">
    <property type="entry name" value="WW_DOMAIN_2"/>
    <property type="match status" value="1"/>
</dbReference>
<feature type="region of interest" description="Disordered" evidence="2">
    <location>
        <begin position="540"/>
        <end position="572"/>
    </location>
</feature>
<dbReference type="InterPro" id="IPR036020">
    <property type="entry name" value="WW_dom_sf"/>
</dbReference>
<proteinExistence type="predicted"/>
<evidence type="ECO:0000256" key="2">
    <source>
        <dbReference type="SAM" id="MobiDB-lite"/>
    </source>
</evidence>
<keyword evidence="5" id="KW-1185">Reference proteome</keyword>
<feature type="region of interest" description="Disordered" evidence="2">
    <location>
        <begin position="805"/>
        <end position="829"/>
    </location>
</feature>
<feature type="coiled-coil region" evidence="1">
    <location>
        <begin position="404"/>
        <end position="477"/>
    </location>
</feature>
<reference evidence="4" key="1">
    <citation type="submission" date="2023-10" db="EMBL/GenBank/DDBJ databases">
        <authorList>
            <person name="Chen Y."/>
            <person name="Shah S."/>
            <person name="Dougan E. K."/>
            <person name="Thang M."/>
            <person name="Chan C."/>
        </authorList>
    </citation>
    <scope>NUCLEOTIDE SEQUENCE [LARGE SCALE GENOMIC DNA]</scope>
</reference>
<dbReference type="EMBL" id="CAUYUJ010015767">
    <property type="protein sequence ID" value="CAK0857895.1"/>
    <property type="molecule type" value="Genomic_DNA"/>
</dbReference>
<feature type="non-terminal residue" evidence="4">
    <location>
        <position position="1372"/>
    </location>
</feature>
<gene>
    <name evidence="4" type="ORF">PCOR1329_LOCUS47840</name>
</gene>
<keyword evidence="1" id="KW-0175">Coiled coil</keyword>
<feature type="compositionally biased region" description="Low complexity" evidence="2">
    <location>
        <begin position="1141"/>
        <end position="1161"/>
    </location>
</feature>
<sequence>MSSPADRHRRLSLLPIPPDYEPNEEDIEQYATWLGMDLEKDADLLWIARSGLKASLPAPWKPCQTGEDGDVFYFNFETGESIWDHPCDEYHRNLYHKEKAKKHDGQEVKDEADQSLAVKELRPISGVGIGLRGMTALGSGVHQPMRDVDLENNSLGDPNDSGEAKLDVARGAPGAGGPGEAAGAGADLAPIAENPRDSAAARSLPGEAGAPAEVSAAAPLAEPDCAGASDGLGRDVEEYREERMRAEKERVEREVADWLEQERQRRTAEGEQAVARLEAENKVKMAMHRKDLAEQFDLEKDQAFAEMNTGQEKKIREERQRLQREFEQRKREMRGEMEKAAADEAEAEAALRAQLAAALEEQAQLRAQLDSALLAKVSLEESERTLRQSQVASRETSEAAAQRALELEGMLQGAREEAAAKEEECRQLREAEQRRLVCDHGLQAQLEQLRGEVSLRAEEASKLRAEAAESAERLQGKELDCLQARDEAAEHARRLLQSEQAVGCLQGLADECEGARERLEASEAACEELRKACDRLEGQLRESEERRAQERRASEDASTAAKESLDQSSRQVAALQAEVDVAREERARLEDRLGDLARLEALAAHNEDARAQLEASQAACGELREECGRLRGKLQEAEERRTQERQASEDASTAAKESLDQSSRQVAALQAEVDVAREERARLEDRLGDLARLETFGVDGESCSRAHLEGLLATASAEAASRAEEAAQLRARCKGMQKAAEGTPGSRVGAAQGQSDAAGATVGAKAAAARGRRPIGRAVPRDEEAAELAALRAKLSEQHAELEALRQRGPRAGALPEEPLRPRSSRRAWSQEERMLRAMVQERDDAILWLRAESSRMASAHSREQSSARWGRGAEAAADALAEVRRLQDALSGQAAEAALARGEAERRGREVRRLELEEQRSRRRIEALAAEVEGRRQDLAQVQEQLTDADGRADQAHAASRAERAARATAEGQSRELLREVRLLRDQLELKEDELGILVGDARRMQAGLAEHESEACRWRRRSCALELELRQARLRADASAQGPWAESAALVPREAATVASQGRAPPGPGAWVEEAGPIGTSTAAGLVALQEAPPRPAPREATPPTAAAAEAAEASAAGRQPEDSRCGPEGAEGLGGADGASATPRPGAAASPSRASSALRPSAAVGAELLQQALAGRSSAAAPADARGQGAPAWAAGCGGAAASLAPGEQQAPRQWSSLAAGACLDSAPLAAGPPPRSRSPEGVRLQKAGRPLREPDGPHLSWLRSLPLRPVPLGRPASARGRLQGACATACQMRSKHERSEVVACSIVRCEAHISPQAATADGISTTAEGAATPPAKDGGAATAEQKFTLTADGEALGRPRGGGGAPLS</sequence>
<dbReference type="SMART" id="SM00456">
    <property type="entry name" value="WW"/>
    <property type="match status" value="1"/>
</dbReference>
<feature type="coiled-coil region" evidence="1">
    <location>
        <begin position="912"/>
        <end position="995"/>
    </location>
</feature>
<evidence type="ECO:0000313" key="4">
    <source>
        <dbReference type="EMBL" id="CAK0857895.1"/>
    </source>
</evidence>
<feature type="region of interest" description="Disordered" evidence="2">
    <location>
        <begin position="1"/>
        <end position="22"/>
    </location>
</feature>
<feature type="region of interest" description="Disordered" evidence="2">
    <location>
        <begin position="1095"/>
        <end position="1161"/>
    </location>
</feature>
<evidence type="ECO:0000256" key="1">
    <source>
        <dbReference type="SAM" id="Coils"/>
    </source>
</evidence>
<feature type="coiled-coil region" evidence="1">
    <location>
        <begin position="312"/>
        <end position="375"/>
    </location>
</feature>
<feature type="domain" description="WW" evidence="3">
    <location>
        <begin position="54"/>
        <end position="88"/>
    </location>
</feature>
<dbReference type="InterPro" id="IPR053233">
    <property type="entry name" value="ABRA-related"/>
</dbReference>
<dbReference type="PANTHER" id="PTHR21715:SF0">
    <property type="entry name" value="RH04127P"/>
    <property type="match status" value="1"/>
</dbReference>
<feature type="compositionally biased region" description="Gly residues" evidence="2">
    <location>
        <begin position="173"/>
        <end position="182"/>
    </location>
</feature>
<evidence type="ECO:0000313" key="5">
    <source>
        <dbReference type="Proteomes" id="UP001189429"/>
    </source>
</evidence>
<dbReference type="Gene3D" id="1.10.287.1490">
    <property type="match status" value="1"/>
</dbReference>
<dbReference type="Proteomes" id="UP001189429">
    <property type="component" value="Unassembled WGS sequence"/>
</dbReference>
<accession>A0ABN9UIG5</accession>
<feature type="region of interest" description="Disordered" evidence="2">
    <location>
        <begin position="634"/>
        <end position="665"/>
    </location>
</feature>
<protein>
    <recommendedName>
        <fullName evidence="3">WW domain-containing protein</fullName>
    </recommendedName>
</protein>
<dbReference type="InterPro" id="IPR001202">
    <property type="entry name" value="WW_dom"/>
</dbReference>
<dbReference type="PANTHER" id="PTHR21715">
    <property type="entry name" value="RH04127P"/>
    <property type="match status" value="1"/>
</dbReference>
<comment type="caution">
    <text evidence="4">The sequence shown here is derived from an EMBL/GenBank/DDBJ whole genome shotgun (WGS) entry which is preliminary data.</text>
</comment>
<feature type="compositionally biased region" description="Low complexity" evidence="2">
    <location>
        <begin position="183"/>
        <end position="192"/>
    </location>
</feature>
<feature type="compositionally biased region" description="Low complexity" evidence="2">
    <location>
        <begin position="205"/>
        <end position="223"/>
    </location>
</feature>
<name>A0ABN9UIG5_9DINO</name>
<feature type="region of interest" description="Disordered" evidence="2">
    <location>
        <begin position="1229"/>
        <end position="1262"/>
    </location>
</feature>
<feature type="compositionally biased region" description="Low complexity" evidence="2">
    <location>
        <begin position="1183"/>
        <end position="1210"/>
    </location>
</feature>
<dbReference type="SUPFAM" id="SSF51045">
    <property type="entry name" value="WW domain"/>
    <property type="match status" value="1"/>
</dbReference>
<feature type="compositionally biased region" description="Gly residues" evidence="2">
    <location>
        <begin position="1363"/>
        <end position="1372"/>
    </location>
</feature>
<organism evidence="4 5">
    <name type="scientific">Prorocentrum cordatum</name>
    <dbReference type="NCBI Taxonomy" id="2364126"/>
    <lineage>
        <taxon>Eukaryota</taxon>
        <taxon>Sar</taxon>
        <taxon>Alveolata</taxon>
        <taxon>Dinophyceae</taxon>
        <taxon>Prorocentrales</taxon>
        <taxon>Prorocentraceae</taxon>
        <taxon>Prorocentrum</taxon>
    </lineage>
</organism>
<dbReference type="Gene3D" id="3.30.1470.10">
    <property type="entry name" value="Photosystem I PsaD, reaction center subunit II"/>
    <property type="match status" value="1"/>
</dbReference>
<dbReference type="CDD" id="cd00201">
    <property type="entry name" value="WW"/>
    <property type="match status" value="1"/>
</dbReference>
<feature type="region of interest" description="Disordered" evidence="2">
    <location>
        <begin position="1183"/>
        <end position="1215"/>
    </location>
</feature>
<feature type="compositionally biased region" description="Low complexity" evidence="2">
    <location>
        <begin position="1101"/>
        <end position="1119"/>
    </location>
</feature>
<feature type="compositionally biased region" description="Basic and acidic residues" evidence="2">
    <location>
        <begin position="634"/>
        <end position="648"/>
    </location>
</feature>
<feature type="region of interest" description="Disordered" evidence="2">
    <location>
        <begin position="146"/>
        <end position="233"/>
    </location>
</feature>
<feature type="compositionally biased region" description="Basic and acidic residues" evidence="2">
    <location>
        <begin position="540"/>
        <end position="555"/>
    </location>
</feature>
<feature type="region of interest" description="Disordered" evidence="2">
    <location>
        <begin position="1324"/>
        <end position="1372"/>
    </location>
</feature>
<dbReference type="Pfam" id="PF00397">
    <property type="entry name" value="WW"/>
    <property type="match status" value="1"/>
</dbReference>
<feature type="region of interest" description="Disordered" evidence="2">
    <location>
        <begin position="1058"/>
        <end position="1078"/>
    </location>
</feature>
<evidence type="ECO:0000259" key="3">
    <source>
        <dbReference type="PROSITE" id="PS50020"/>
    </source>
</evidence>